<feature type="domain" description="SecA family profile" evidence="4">
    <location>
        <begin position="1963"/>
        <end position="2608"/>
    </location>
</feature>
<keyword evidence="1" id="KW-0813">Transport</keyword>
<dbReference type="InterPro" id="IPR014018">
    <property type="entry name" value="SecA_motor_DEAD"/>
</dbReference>
<keyword evidence="3" id="KW-0175">Coiled coil</keyword>
<protein>
    <recommendedName>
        <fullName evidence="4">SecA family profile domain-containing protein</fullName>
    </recommendedName>
</protein>
<evidence type="ECO:0000256" key="3">
    <source>
        <dbReference type="SAM" id="Coils"/>
    </source>
</evidence>
<dbReference type="SUPFAM" id="SSF53300">
    <property type="entry name" value="vWA-like"/>
    <property type="match status" value="1"/>
</dbReference>
<dbReference type="Proteomes" id="UP000663887">
    <property type="component" value="Unassembled WGS sequence"/>
</dbReference>
<dbReference type="GO" id="GO:0006605">
    <property type="term" value="P:protein targeting"/>
    <property type="evidence" value="ECO:0007669"/>
    <property type="project" value="InterPro"/>
</dbReference>
<dbReference type="PANTHER" id="PTHR30612:SF0">
    <property type="entry name" value="CHLOROPLAST PROTEIN-TRANSPORTING ATPASE"/>
    <property type="match status" value="1"/>
</dbReference>
<feature type="coiled-coil region" evidence="3">
    <location>
        <begin position="899"/>
        <end position="937"/>
    </location>
</feature>
<dbReference type="PANTHER" id="PTHR30612">
    <property type="entry name" value="SECA INNER MEMBRANE COMPONENT OF SEC PROTEIN SECRETION SYSTEM"/>
    <property type="match status" value="1"/>
</dbReference>
<evidence type="ECO:0000256" key="2">
    <source>
        <dbReference type="ARBA" id="ARBA00023010"/>
    </source>
</evidence>
<evidence type="ECO:0000256" key="1">
    <source>
        <dbReference type="ARBA" id="ARBA00022927"/>
    </source>
</evidence>
<feature type="coiled-coil region" evidence="3">
    <location>
        <begin position="1046"/>
        <end position="1073"/>
    </location>
</feature>
<evidence type="ECO:0000313" key="5">
    <source>
        <dbReference type="EMBL" id="CAF2132923.1"/>
    </source>
</evidence>
<dbReference type="Gene3D" id="3.40.50.410">
    <property type="entry name" value="von Willebrand factor, type A domain"/>
    <property type="match status" value="1"/>
</dbReference>
<organism evidence="5 6">
    <name type="scientific">Rotaria magnacalcarata</name>
    <dbReference type="NCBI Taxonomy" id="392030"/>
    <lineage>
        <taxon>Eukaryota</taxon>
        <taxon>Metazoa</taxon>
        <taxon>Spiralia</taxon>
        <taxon>Gnathifera</taxon>
        <taxon>Rotifera</taxon>
        <taxon>Eurotatoria</taxon>
        <taxon>Bdelloidea</taxon>
        <taxon>Philodinida</taxon>
        <taxon>Philodinidae</taxon>
        <taxon>Rotaria</taxon>
    </lineage>
</organism>
<dbReference type="SUPFAM" id="SSF52540">
    <property type="entry name" value="P-loop containing nucleoside triphosphate hydrolases"/>
    <property type="match status" value="3"/>
</dbReference>
<dbReference type="Gene3D" id="3.40.50.300">
    <property type="entry name" value="P-loop containing nucleotide triphosphate hydrolases"/>
    <property type="match status" value="3"/>
</dbReference>
<dbReference type="InterPro" id="IPR036465">
    <property type="entry name" value="vWFA_dom_sf"/>
</dbReference>
<accession>A0A816W4W5</accession>
<sequence length="2906" mass="331056">MPSCAEKTTMELLLHFEHELLGDPMVSQKETVSALLEKLHNQVIEQELFSNAIRTRLQNVKAAVYGSNSESAVEALGELLKTLRPLHIQELKRLVEKTKEAAELIRGKEIVLLIGGTGAGKSTTIQFLAGCEMKEVPVEVAPGRFLDHITAVKVPNYPGLKDVISNPECQSETRYITPVTIPLKDILGPGETGNIILCDAPGFGDTAGSEVDIANGVGIIEALKGCKSVKILALSSFKALGDRAQGIQELAHILIKMIANIEDRLDTMNYAFTKYPSTTDIHAYILNIKEKVVDKDHSLRSDISFVAVLKDMIEKTQNKVEKIDPIHGNRKLFIRTLQRGEGITCPEEAFRFSMNLDTQKTVASEAQRYEMSIRCAAKHKNIDLVKYYLDTLKVLKDLTKEGFVKDAYEKSVRFMSDNIEEFCSVAKEKFNRAFESLDGLREGDVQEYKIFVEYIQVIQKPLGGHLESGLVSPTALIQNIHTEIQKRRHDLGEQHLSSSSVEIYLGNLKMLKRSFPELELEYRKNCKDFEERFDELVKSADEPILANEFSQAAEIILEIYKSSNVLKDHLSEKVEDRYRDTFVQLLRHLKSVSEKAEPILDKVRLNDNDVKTLNEYIDILRSAKETSALQERFSTYAETLKIGTGTSPNNFKNLNEIYSDFIEKIVKYFDQINIRIKELFEKNGNYALEQIEKLVSDMDTIRKIPEIEWKTSGTYYRTVDNVRGYMQQLQKDAEHLLIDIDKKSGSINYSHLARSLSRLKYAEWINRVSPGAYETLMRRITEELIENAQKLEEQLKRLDFHLRHPNNVALAQDIIEKVESMRILERSVPDLEKYRVRILDWFRETTQEAFDSIQKTFNLQDRDVYTLKQQLKELENIRNEYDSLHPAQKYLQEQEYPNIDQLNSEIEDVTEKLKKENDRKEAMKLEQEEKAKKLQDIIGQFFSLSEKGSDQNMAAKVIKKVKMTMQKGNSEIDNYLNEHGYSTIDDVYEAKVNTTKEYHKKLQLIQESCKALSDTLNRLEKIRRKYKSLLLVRSDSVSSEGTKYLHEKKQNNIESLNAKIEEKKKIISEREKNKQTYDFSGRFDGSIANNALLYVIQCEKVGDTQVKRTAIETNGILQKYIIEYGNFLNQEIARLYQNAQNSEVEGGPLQYAHELNVRLEELSSLKIFPEVFDCVKGVETIAHWQGKVTDCYVTLNRTMEQHHSRGESENLRKQLVVVHALSCLDQIRGDTRFCDLYIKYQSGINQDLREAYKIILSAISVCGYAAAGMTLSDIDDQPLNQKAEKQIVHDLQSSLVKLMKDTKCKVHWLYGKIERGTINDTPIEEIVANIEKIRTALNQCNLMDLLDGITKRDLENFQDEIDKMLSDIILKGFASIETYMNNDNFTEAEEGMDNIGAAHRALTGSIASQEVINKTKEFREKLDTVAKDLTIQTDFSIVDKYFERPPKDLLAKLKQVSERRHQYRPAYTTLSERLRLTFSKAIEEAGKVPMKERSEKLRSLNYALGFVPDELQGQFEKHIGQMEKTIRIEEERYERELDNSLKVADDNDHTIIKIGELAKQFQEKEMNEFSEKMNEEILKRLHLHRINLQSSLDENDMQSALGIMDKIIKFKASVAHYIPGIKEIHDTTRKSTTERFERCSKILAEISKIEKPEIGEKALSNTIACVDFSRKQGTTDGEFLPETAIQNCTKDLKIMQEYFEENSKNYKDALKEMAVDNLHTVMNISKKWEKLLDTVNSMKDGATKSLIPDVRDVVTHTAMVSDVSKEIKSLKTQLDVELISDETTKFETKREEFFSQLKKSISKLKEIDAKLQDILPTPVNAKESEENLIVKARKIGKQLLDTTSKPELNQVDFNHFRKYYEHLIAFDKHLSLPNVEIQSTVDTSKAQVFEKVTSFCKEFANAGKDLGKAAEMLVIVKSFAENLSMFDSQINTDIDEALKKSKEKHGAKYITDLSMRLQTTDIGQRVMSEHSLLKGEDWRKRNAKMQKQDDLDYILERLEGDDLDKDMLKRRFRTFKKKYDDLLLSNLLSCDQATQKDSLNTLISNTICFADKVAPNSTSLSLNQTFKDKIPELLAYIFVIWTLQNTEYYNEIRGIESSEAYLLKPHVAQVISIFRILGIGYQTSGSSKNLFNNLVQVGTGEGKSVIMAAIACIFALIGVDVNCSCYSDSLSTRDKEAFASLFGALRIQEHIEYGTFNKLCENLLNEHCDVREKVRDMILKNKSALEIMAKTKRIRPKVLLIDEVDVFLSDEYYGGIYTPVVYLKHPVIKTLLDTIWTNRSIRTLNGIKSMPAYATCASHFSNWTFLLDEGIKDMIASLQSFQSSTYLVQNDRIVYVEGESIAENVVRGYDTIWAYYHENKNGKISSSSLEANVGIIVNCGAFSYAEMPHDFAYITGVTGTLKTLATAEKEILGRVYEVKKSTYTPSVFGECRLNYNCASDVRAVKETEYFMEIRGEIDVFCRAKRAILVFFQSEDKLMKFYHSSELSSIKESVQIITEKVSVKNRELYIKHAATIGKVTLLTRTFGRGTDFICNNQQLLASGGLHVLQTFFSEELSEEYQIKGRGARQGDSGSYRMILLDKDLEWVLGASYATKLPTILGSTLYAELNTARSAIFESKCNSKEVGIEQRKGGHNASKNFITGLKTGNIAAVKEFLQNQNIGANLVKASSRTVLLMDATGSMSSLLSAAKETVCTMFERAASILSEKGLPNDAFQMQFVVYRDYDCKSEKILQSSSWETKPISLRNFMTPIAAMGGGDYEDAIEIGLWYAVQESKQPDGISQVILIGDAPAKERPAIARDRNATGGEVYWSKTKYKIPTYYMDELQKLKAKNIPVHTFYLEDGAKNNFQIIAKETSGRCEHLNINSTGGAESLTHFVTEEILRMTAGDQGHAVVELYRKKYVKGFTG</sequence>
<gene>
    <name evidence="5" type="ORF">XDN619_LOCUS25087</name>
</gene>
<evidence type="ECO:0000313" key="6">
    <source>
        <dbReference type="Proteomes" id="UP000663887"/>
    </source>
</evidence>
<keyword evidence="1" id="KW-0653">Protein transport</keyword>
<dbReference type="GO" id="GO:0005524">
    <property type="term" value="F:ATP binding"/>
    <property type="evidence" value="ECO:0007669"/>
    <property type="project" value="InterPro"/>
</dbReference>
<dbReference type="GO" id="GO:0006886">
    <property type="term" value="P:intracellular protein transport"/>
    <property type="evidence" value="ECO:0007669"/>
    <property type="project" value="InterPro"/>
</dbReference>
<dbReference type="InterPro" id="IPR027417">
    <property type="entry name" value="P-loop_NTPase"/>
</dbReference>
<comment type="caution">
    <text evidence="5">The sequence shown here is derived from an EMBL/GenBank/DDBJ whole genome shotgun (WGS) entry which is preliminary data.</text>
</comment>
<reference evidence="5" key="1">
    <citation type="submission" date="2021-02" db="EMBL/GenBank/DDBJ databases">
        <authorList>
            <person name="Nowell W R."/>
        </authorList>
    </citation>
    <scope>NUCLEOTIDE SEQUENCE</scope>
</reference>
<dbReference type="InterPro" id="IPR000185">
    <property type="entry name" value="SecA"/>
</dbReference>
<name>A0A816W4W5_9BILA</name>
<feature type="coiled-coil region" evidence="3">
    <location>
        <begin position="1519"/>
        <end position="1579"/>
    </location>
</feature>
<dbReference type="EMBL" id="CAJNRG010011491">
    <property type="protein sequence ID" value="CAF2132923.1"/>
    <property type="molecule type" value="Genomic_DNA"/>
</dbReference>
<keyword evidence="2" id="KW-0811">Translocation</keyword>
<evidence type="ECO:0000259" key="4">
    <source>
        <dbReference type="PROSITE" id="PS51196"/>
    </source>
</evidence>
<dbReference type="PROSITE" id="PS51196">
    <property type="entry name" value="SECA_MOTOR_DEAD"/>
    <property type="match status" value="1"/>
</dbReference>
<proteinExistence type="predicted"/>